<proteinExistence type="predicted"/>
<organism evidence="2 3">
    <name type="scientific">Stephanodiscus triporus</name>
    <dbReference type="NCBI Taxonomy" id="2934178"/>
    <lineage>
        <taxon>Eukaryota</taxon>
        <taxon>Sar</taxon>
        <taxon>Stramenopiles</taxon>
        <taxon>Ochrophyta</taxon>
        <taxon>Bacillariophyta</taxon>
        <taxon>Coscinodiscophyceae</taxon>
        <taxon>Thalassiosirophycidae</taxon>
        <taxon>Stephanodiscales</taxon>
        <taxon>Stephanodiscaceae</taxon>
        <taxon>Stephanodiscus</taxon>
    </lineage>
</organism>
<protein>
    <submittedName>
        <fullName evidence="2">Uncharacterized protein</fullName>
    </submittedName>
</protein>
<evidence type="ECO:0000313" key="2">
    <source>
        <dbReference type="EMBL" id="KAL3784389.1"/>
    </source>
</evidence>
<dbReference type="AlphaFoldDB" id="A0ABD3P7X5"/>
<comment type="caution">
    <text evidence="2">The sequence shown here is derived from an EMBL/GenBank/DDBJ whole genome shotgun (WGS) entry which is preliminary data.</text>
</comment>
<feature type="signal peptide" evidence="1">
    <location>
        <begin position="1"/>
        <end position="25"/>
    </location>
</feature>
<keyword evidence="1" id="KW-0732">Signal</keyword>
<name>A0ABD3P7X5_9STRA</name>
<evidence type="ECO:0000256" key="1">
    <source>
        <dbReference type="SAM" id="SignalP"/>
    </source>
</evidence>
<dbReference type="EMBL" id="JALLAZ020000930">
    <property type="protein sequence ID" value="KAL3784389.1"/>
    <property type="molecule type" value="Genomic_DNA"/>
</dbReference>
<evidence type="ECO:0000313" key="3">
    <source>
        <dbReference type="Proteomes" id="UP001530315"/>
    </source>
</evidence>
<sequence length="177" mass="18558">MKLFTPFTSITALTASCVFVENVSARLLGGSQVVACVRVTGSDAGGCAAKDLPDNCDANYSLHADDFADGTVKGILKDAYGDGTPGLQAKIDCLKIIDNDGDKIAIASGLASTSSPEKYAGKVIYVGAKIDTNGKGYYSNSGNLMPPGSTCENVDYEKGDRFKWFEHATGVVKIIEV</sequence>
<keyword evidence="3" id="KW-1185">Reference proteome</keyword>
<dbReference type="PROSITE" id="PS51257">
    <property type="entry name" value="PROKAR_LIPOPROTEIN"/>
    <property type="match status" value="1"/>
</dbReference>
<reference evidence="2 3" key="1">
    <citation type="submission" date="2024-10" db="EMBL/GenBank/DDBJ databases">
        <title>Updated reference genomes for cyclostephanoid diatoms.</title>
        <authorList>
            <person name="Roberts W.R."/>
            <person name="Alverson A.J."/>
        </authorList>
    </citation>
    <scope>NUCLEOTIDE SEQUENCE [LARGE SCALE GENOMIC DNA]</scope>
    <source>
        <strain evidence="2 3">AJA276-08</strain>
    </source>
</reference>
<accession>A0ABD3P7X5</accession>
<dbReference type="Proteomes" id="UP001530315">
    <property type="component" value="Unassembled WGS sequence"/>
</dbReference>
<gene>
    <name evidence="2" type="ORF">ACHAW5_010540</name>
</gene>
<feature type="chain" id="PRO_5044820702" evidence="1">
    <location>
        <begin position="26"/>
        <end position="177"/>
    </location>
</feature>